<dbReference type="Proteomes" id="UP000001194">
    <property type="component" value="Unassembled WGS sequence"/>
</dbReference>
<dbReference type="AlphaFoldDB" id="B0E3D4"/>
<dbReference type="HOGENOM" id="CLU_1256223_0_0_1"/>
<organism evidence="2">
    <name type="scientific">Laccaria bicolor (strain S238N-H82 / ATCC MYA-4686)</name>
    <name type="common">Bicoloured deceiver</name>
    <name type="synonym">Laccaria laccata var. bicolor</name>
    <dbReference type="NCBI Taxonomy" id="486041"/>
    <lineage>
        <taxon>Eukaryota</taxon>
        <taxon>Fungi</taxon>
        <taxon>Dikarya</taxon>
        <taxon>Basidiomycota</taxon>
        <taxon>Agaricomycotina</taxon>
        <taxon>Agaricomycetes</taxon>
        <taxon>Agaricomycetidae</taxon>
        <taxon>Agaricales</taxon>
        <taxon>Agaricineae</taxon>
        <taxon>Hydnangiaceae</taxon>
        <taxon>Laccaria</taxon>
    </lineage>
</organism>
<dbReference type="InParanoid" id="B0E3D4"/>
<dbReference type="KEGG" id="lbc:LACBIDRAFT_335777"/>
<dbReference type="GeneID" id="6086363"/>
<accession>B0E3D4</accession>
<dbReference type="EMBL" id="DS547226">
    <property type="protein sequence ID" value="EDQ98644.1"/>
    <property type="molecule type" value="Genomic_DNA"/>
</dbReference>
<evidence type="ECO:0000313" key="1">
    <source>
        <dbReference type="EMBL" id="EDQ98644.1"/>
    </source>
</evidence>
<reference evidence="1 2" key="1">
    <citation type="journal article" date="2008" name="Nature">
        <title>The genome of Laccaria bicolor provides insights into mycorrhizal symbiosis.</title>
        <authorList>
            <person name="Martin F."/>
            <person name="Aerts A."/>
            <person name="Ahren D."/>
            <person name="Brun A."/>
            <person name="Danchin E.G.J."/>
            <person name="Duchaussoy F."/>
            <person name="Gibon J."/>
            <person name="Kohler A."/>
            <person name="Lindquist E."/>
            <person name="Pereda V."/>
            <person name="Salamov A."/>
            <person name="Shapiro H.J."/>
            <person name="Wuyts J."/>
            <person name="Blaudez D."/>
            <person name="Buee M."/>
            <person name="Brokstein P."/>
            <person name="Canbaeck B."/>
            <person name="Cohen D."/>
            <person name="Courty P.E."/>
            <person name="Coutinho P.M."/>
            <person name="Delaruelle C."/>
            <person name="Detter J.C."/>
            <person name="Deveau A."/>
            <person name="DiFazio S."/>
            <person name="Duplessis S."/>
            <person name="Fraissinet-Tachet L."/>
            <person name="Lucic E."/>
            <person name="Frey-Klett P."/>
            <person name="Fourrey C."/>
            <person name="Feussner I."/>
            <person name="Gay G."/>
            <person name="Grimwood J."/>
            <person name="Hoegger P.J."/>
            <person name="Jain P."/>
            <person name="Kilaru S."/>
            <person name="Labbe J."/>
            <person name="Lin Y.C."/>
            <person name="Legue V."/>
            <person name="Le Tacon F."/>
            <person name="Marmeisse R."/>
            <person name="Melayah D."/>
            <person name="Montanini B."/>
            <person name="Muratet M."/>
            <person name="Nehls U."/>
            <person name="Niculita-Hirzel H."/>
            <person name="Oudot-Le Secq M.P."/>
            <person name="Peter M."/>
            <person name="Quesneville H."/>
            <person name="Rajashekar B."/>
            <person name="Reich M."/>
            <person name="Rouhier N."/>
            <person name="Schmutz J."/>
            <person name="Yin T."/>
            <person name="Chalot M."/>
            <person name="Henrissat B."/>
            <person name="Kuees U."/>
            <person name="Lucas S."/>
            <person name="Van de Peer Y."/>
            <person name="Podila G.K."/>
            <person name="Polle A."/>
            <person name="Pukkila P.J."/>
            <person name="Richardson P.M."/>
            <person name="Rouze P."/>
            <person name="Sanders I.R."/>
            <person name="Stajich J.E."/>
            <person name="Tunlid A."/>
            <person name="Tuskan G."/>
            <person name="Grigoriev I.V."/>
        </authorList>
    </citation>
    <scope>NUCLEOTIDE SEQUENCE [LARGE SCALE GENOMIC DNA]</scope>
    <source>
        <strain evidence="2">S238N-H82 / ATCC MYA-4686</strain>
    </source>
</reference>
<protein>
    <submittedName>
        <fullName evidence="1">Predicted protein</fullName>
    </submittedName>
</protein>
<gene>
    <name evidence="1" type="ORF">LACBIDRAFT_335777</name>
</gene>
<keyword evidence="2" id="KW-1185">Reference proteome</keyword>
<evidence type="ECO:0000313" key="2">
    <source>
        <dbReference type="Proteomes" id="UP000001194"/>
    </source>
</evidence>
<dbReference type="RefSeq" id="XP_001890710.1">
    <property type="nucleotide sequence ID" value="XM_001890675.1"/>
</dbReference>
<proteinExistence type="predicted"/>
<sequence length="220" mass="24565">MEEAELNPEHFVEEPLNSTCVETDNKGVQTYPEEIRQRVLAEKEAYFSPEHSSSRDLRTTTSIHHQAVAKLSTSVIDSFAFAFPPLAHREGFNEGYRYSSTQGCGGELGESEEEADMIDIDIKRLFLLFSYATDQSLLLTLKTKGHASARMCLSSTTPASQPHPQLDKGNAWEMRLSPKLIVCNSPVGNSYDEGDDSRSPSYGTICNVSYHNRQFVLAKH</sequence>
<name>B0E3D4_LACBS</name>